<feature type="domain" description="TonB-dependent transporter Oar-like beta-barrel" evidence="5">
    <location>
        <begin position="358"/>
        <end position="1008"/>
    </location>
</feature>
<dbReference type="AlphaFoldDB" id="A0A3B7MSX0"/>
<dbReference type="Gene3D" id="2.60.40.1120">
    <property type="entry name" value="Carboxypeptidase-like, regulatory domain"/>
    <property type="match status" value="1"/>
</dbReference>
<dbReference type="Pfam" id="PF13620">
    <property type="entry name" value="CarboxypepD_reg"/>
    <property type="match status" value="1"/>
</dbReference>
<evidence type="ECO:0000256" key="4">
    <source>
        <dbReference type="SAM" id="SignalP"/>
    </source>
</evidence>
<comment type="subcellular location">
    <subcellularLocation>
        <location evidence="1">Cell outer membrane</location>
    </subcellularLocation>
</comment>
<dbReference type="InterPro" id="IPR057601">
    <property type="entry name" value="Oar-like_b-barrel"/>
</dbReference>
<evidence type="ECO:0000256" key="1">
    <source>
        <dbReference type="ARBA" id="ARBA00004442"/>
    </source>
</evidence>
<dbReference type="RefSeq" id="WP_119053527.1">
    <property type="nucleotide sequence ID" value="NZ_CP032157.1"/>
</dbReference>
<dbReference type="InterPro" id="IPR036942">
    <property type="entry name" value="Beta-barrel_TonB_sf"/>
</dbReference>
<keyword evidence="3" id="KW-0998">Cell outer membrane</keyword>
<dbReference type="SUPFAM" id="SSF56935">
    <property type="entry name" value="Porins"/>
    <property type="match status" value="1"/>
</dbReference>
<evidence type="ECO:0000313" key="7">
    <source>
        <dbReference type="Proteomes" id="UP000263900"/>
    </source>
</evidence>
<dbReference type="Proteomes" id="UP000263900">
    <property type="component" value="Chromosome"/>
</dbReference>
<keyword evidence="6" id="KW-0675">Receptor</keyword>
<name>A0A3B7MSX0_9BACT</name>
<dbReference type="GO" id="GO:0009279">
    <property type="term" value="C:cell outer membrane"/>
    <property type="evidence" value="ECO:0007669"/>
    <property type="project" value="UniProtKB-SubCell"/>
</dbReference>
<dbReference type="EMBL" id="CP032157">
    <property type="protein sequence ID" value="AXY77654.1"/>
    <property type="molecule type" value="Genomic_DNA"/>
</dbReference>
<feature type="signal peptide" evidence="4">
    <location>
        <begin position="1"/>
        <end position="31"/>
    </location>
</feature>
<protein>
    <submittedName>
        <fullName evidence="6">TonB-dependent receptor</fullName>
    </submittedName>
</protein>
<dbReference type="SUPFAM" id="SSF49464">
    <property type="entry name" value="Carboxypeptidase regulatory domain-like"/>
    <property type="match status" value="1"/>
</dbReference>
<evidence type="ECO:0000259" key="5">
    <source>
        <dbReference type="Pfam" id="PF25183"/>
    </source>
</evidence>
<dbReference type="OrthoDB" id="9768147at2"/>
<dbReference type="Pfam" id="PF25183">
    <property type="entry name" value="OMP_b-brl_4"/>
    <property type="match status" value="2"/>
</dbReference>
<evidence type="ECO:0000313" key="6">
    <source>
        <dbReference type="EMBL" id="AXY77654.1"/>
    </source>
</evidence>
<feature type="domain" description="TonB-dependent transporter Oar-like beta-barrel" evidence="5">
    <location>
        <begin position="241"/>
        <end position="308"/>
    </location>
</feature>
<keyword evidence="2" id="KW-0472">Membrane</keyword>
<keyword evidence="4" id="KW-0732">Signal</keyword>
<dbReference type="Gene3D" id="2.40.170.20">
    <property type="entry name" value="TonB-dependent receptor, beta-barrel domain"/>
    <property type="match status" value="1"/>
</dbReference>
<feature type="chain" id="PRO_5017649416" evidence="4">
    <location>
        <begin position="32"/>
        <end position="1062"/>
    </location>
</feature>
<dbReference type="KEGG" id="pseg:D3H65_28350"/>
<keyword evidence="7" id="KW-1185">Reference proteome</keyword>
<evidence type="ECO:0000256" key="3">
    <source>
        <dbReference type="ARBA" id="ARBA00023237"/>
    </source>
</evidence>
<proteinExistence type="predicted"/>
<dbReference type="InterPro" id="IPR008969">
    <property type="entry name" value="CarboxyPept-like_regulatory"/>
</dbReference>
<organism evidence="6 7">
    <name type="scientific">Paraflavitalea soli</name>
    <dbReference type="NCBI Taxonomy" id="2315862"/>
    <lineage>
        <taxon>Bacteria</taxon>
        <taxon>Pseudomonadati</taxon>
        <taxon>Bacteroidota</taxon>
        <taxon>Chitinophagia</taxon>
        <taxon>Chitinophagales</taxon>
        <taxon>Chitinophagaceae</taxon>
        <taxon>Paraflavitalea</taxon>
    </lineage>
</organism>
<reference evidence="6 7" key="1">
    <citation type="submission" date="2018-09" db="EMBL/GenBank/DDBJ databases">
        <title>Genome sequencing of strain 6GH32-13.</title>
        <authorList>
            <person name="Weon H.-Y."/>
            <person name="Heo J."/>
            <person name="Kwon S.-W."/>
        </authorList>
    </citation>
    <scope>NUCLEOTIDE SEQUENCE [LARGE SCALE GENOMIC DNA]</scope>
    <source>
        <strain evidence="6 7">5GH32-13</strain>
    </source>
</reference>
<sequence>MIATNRLQQGCVTFFALILSALSFLPLLSSAQGTDASVRGVVLTANKKPVEGATVTLKNASTGFQATTLTMKDGKYFFRQLPLGSPYSIQVSFVGFANALKENLALNLGDQLIVDFELLEKAASLQEVVVKANTVTSRIDRYGASTAISARMIQQLPTQNRNFNNLSALAPTTNGGSVSGQLPSSTNYQIDGVSARNNLTSGAVGSGPYSLSMESIREFEVITNVYDVTQGRSGGGTISAVTKSGTNTFTGSVFDYFRADFLASPYDIRGNKRTQSFTTNQYGFSLGGPIIKDKLHFFTAFDRQDESQPFFIADIQDDDDANSLRISKAALDNVIDIGRRKYGLGNGPQVGEFGRKTVANTFFGRLDWQIDKRNRLTLRNNYSDWKNPVSNSDNSSINLYEVYGDFKSRENSLLLSLRSQLNSNVLNELKFQYQVTTRNYVPNSELPSANIPRAIVTVRSQLPNGTMGNTTVQLGGQRFNPEDNLERQYQLVNTTYLSKGKYNFTFGTDNTLTYLDTYISNEQNGRFIFNSVEEFDNLNPSRYAREVPLKGKPSVQQWVLNASLFGQVQFELLKDVDAVFGVRYDVTSYLTKGDYNAVVDQALGLRTDNNASDWNNVQPRMQLTWDVKGNKKDIIRFGAGIFSANPITYAQVNNIQNSGTKVAAIDVTRPSTGTNLVPKPNFPSYRNDPSTAPGVIAGVPTVSTINLNSPDLEVPSIFKANISYNKIFGNRFRLGFNVQYAYTWDNYVYLDRNLVDQPYFTLANEANRGVFVPANTITSAGITDNVQGRKTQLVGRTLEFTNGAKINQLAAFIDGEYRYFRDGYINFSYTYNITKDNTSYNGNVANTSTFRPIKSDPRSLSEMDYSDNQFRHKVVLYGATPTFKGFSLSGRFTGLGGSRYSLVVDADINGDFVGGPGNDNDLAFVFDPNDPKTATAIRESMLKVLANPNSRAKKHIQESLGKIASRNGGENPFTGTIDVRLAKEFKLYKTHKLSLSVDVFNFANLLNKQWGGNYNLGAQTLLTVSGFNQATKEYQYRVNENVGVTTRNGTPYQVQIGARYSF</sequence>
<gene>
    <name evidence="6" type="ORF">D3H65_28350</name>
</gene>
<evidence type="ECO:0000256" key="2">
    <source>
        <dbReference type="ARBA" id="ARBA00023136"/>
    </source>
</evidence>
<accession>A0A3B7MSX0</accession>